<feature type="signal peptide" evidence="2">
    <location>
        <begin position="1"/>
        <end position="18"/>
    </location>
</feature>
<evidence type="ECO:0000313" key="4">
    <source>
        <dbReference type="Proteomes" id="UP001439008"/>
    </source>
</evidence>
<dbReference type="Proteomes" id="UP001439008">
    <property type="component" value="Unassembled WGS sequence"/>
</dbReference>
<gene>
    <name evidence="3" type="ORF">MHBO_005311</name>
</gene>
<feature type="transmembrane region" description="Helical" evidence="1">
    <location>
        <begin position="84"/>
        <end position="105"/>
    </location>
</feature>
<protein>
    <submittedName>
        <fullName evidence="3">Uncharacterized protein</fullName>
    </submittedName>
</protein>
<keyword evidence="1" id="KW-0812">Transmembrane</keyword>
<accession>A0ABV2AG14</accession>
<feature type="transmembrane region" description="Helical" evidence="1">
    <location>
        <begin position="56"/>
        <end position="72"/>
    </location>
</feature>
<evidence type="ECO:0000313" key="3">
    <source>
        <dbReference type="EMBL" id="MES1918597.1"/>
    </source>
</evidence>
<feature type="chain" id="PRO_5046789259" evidence="2">
    <location>
        <begin position="19"/>
        <end position="171"/>
    </location>
</feature>
<evidence type="ECO:0000256" key="2">
    <source>
        <dbReference type="SAM" id="SignalP"/>
    </source>
</evidence>
<dbReference type="EMBL" id="JBDODL010000091">
    <property type="protein sequence ID" value="MES1918597.1"/>
    <property type="molecule type" value="Genomic_DNA"/>
</dbReference>
<organism evidence="3 4">
    <name type="scientific">Bonamia ostreae</name>
    <dbReference type="NCBI Taxonomy" id="126728"/>
    <lineage>
        <taxon>Eukaryota</taxon>
        <taxon>Sar</taxon>
        <taxon>Rhizaria</taxon>
        <taxon>Endomyxa</taxon>
        <taxon>Ascetosporea</taxon>
        <taxon>Haplosporida</taxon>
        <taxon>Bonamia</taxon>
    </lineage>
</organism>
<name>A0ABV2AG14_9EUKA</name>
<sequence length="171" mass="20169">MMRFCYLLSLFAVLASMAVNSCKFCPFLDNCFREFPSKTKLHVFGHYVDFNNLNDFFVFLTFSFIFCGILLLNKPRKFKIDMALAIIICYCFYLGNHLMVFLLKFLFGDSNCNTKPNSVSGHFNFYVYFLLSLRHIFTAFKVFSVQNRNLKLKKNFSFWKLVMSSSHCCHF</sequence>
<keyword evidence="4" id="KW-1185">Reference proteome</keyword>
<feature type="transmembrane region" description="Helical" evidence="1">
    <location>
        <begin position="125"/>
        <end position="144"/>
    </location>
</feature>
<keyword evidence="1" id="KW-1133">Transmembrane helix</keyword>
<keyword evidence="1" id="KW-0472">Membrane</keyword>
<comment type="caution">
    <text evidence="3">The sequence shown here is derived from an EMBL/GenBank/DDBJ whole genome shotgun (WGS) entry which is preliminary data.</text>
</comment>
<proteinExistence type="predicted"/>
<reference evidence="3 4" key="1">
    <citation type="journal article" date="2024" name="BMC Biol.">
        <title>Comparative genomics of Ascetosporea gives new insight into the evolutionary basis for animal parasitism in Rhizaria.</title>
        <authorList>
            <person name="Hiltunen Thoren M."/>
            <person name="Onut-Brannstrom I."/>
            <person name="Alfjorden A."/>
            <person name="Peckova H."/>
            <person name="Swords F."/>
            <person name="Hooper C."/>
            <person name="Holzer A.S."/>
            <person name="Bass D."/>
            <person name="Burki F."/>
        </authorList>
    </citation>
    <scope>NUCLEOTIDE SEQUENCE [LARGE SCALE GENOMIC DNA]</scope>
    <source>
        <strain evidence="3">20-A016</strain>
    </source>
</reference>
<evidence type="ECO:0000256" key="1">
    <source>
        <dbReference type="SAM" id="Phobius"/>
    </source>
</evidence>
<keyword evidence="2" id="KW-0732">Signal</keyword>